<dbReference type="PANTHER" id="PTHR47022">
    <property type="entry name" value="BTB AND MATH DOMAIN-CONTAINING PROTEIN 36-RELATED"/>
    <property type="match status" value="1"/>
</dbReference>
<dbReference type="InterPro" id="IPR002083">
    <property type="entry name" value="MATH/TRAF_dom"/>
</dbReference>
<evidence type="ECO:0000259" key="1">
    <source>
        <dbReference type="PROSITE" id="PS50097"/>
    </source>
</evidence>
<dbReference type="Pfam" id="PF00917">
    <property type="entry name" value="MATH"/>
    <property type="match status" value="1"/>
</dbReference>
<dbReference type="AlphaFoldDB" id="A0AAV5U5A6"/>
<dbReference type="InterPro" id="IPR008974">
    <property type="entry name" value="TRAF-like"/>
</dbReference>
<reference evidence="3" key="1">
    <citation type="submission" date="2023-10" db="EMBL/GenBank/DDBJ databases">
        <title>Genome assembly of Pristionchus species.</title>
        <authorList>
            <person name="Yoshida K."/>
            <person name="Sommer R.J."/>
        </authorList>
    </citation>
    <scope>NUCLEOTIDE SEQUENCE</scope>
    <source>
        <strain evidence="3">RS0144</strain>
    </source>
</reference>
<organism evidence="3 4">
    <name type="scientific">Pristionchus entomophagus</name>
    <dbReference type="NCBI Taxonomy" id="358040"/>
    <lineage>
        <taxon>Eukaryota</taxon>
        <taxon>Metazoa</taxon>
        <taxon>Ecdysozoa</taxon>
        <taxon>Nematoda</taxon>
        <taxon>Chromadorea</taxon>
        <taxon>Rhabditida</taxon>
        <taxon>Rhabditina</taxon>
        <taxon>Diplogasteromorpha</taxon>
        <taxon>Diplogasteroidea</taxon>
        <taxon>Neodiplogasteridae</taxon>
        <taxon>Pristionchus</taxon>
    </lineage>
</organism>
<dbReference type="PANTHER" id="PTHR47022:SF1">
    <property type="entry name" value="BTB AND MATH DOMAIN-CONTAINING PROTEIN 36-RELATED"/>
    <property type="match status" value="1"/>
</dbReference>
<dbReference type="EMBL" id="BTSX01000005">
    <property type="protein sequence ID" value="GMT01671.1"/>
    <property type="molecule type" value="Genomic_DNA"/>
</dbReference>
<feature type="domain" description="MATH" evidence="2">
    <location>
        <begin position="22"/>
        <end position="145"/>
    </location>
</feature>
<gene>
    <name evidence="3" type="ORF">PENTCL1PPCAC_23845</name>
</gene>
<evidence type="ECO:0000313" key="3">
    <source>
        <dbReference type="EMBL" id="GMT01671.1"/>
    </source>
</evidence>
<dbReference type="CDD" id="cd18186">
    <property type="entry name" value="BTB_POZ_ZBTB_KLHL-like"/>
    <property type="match status" value="1"/>
</dbReference>
<dbReference type="PROSITE" id="PS50144">
    <property type="entry name" value="MATH"/>
    <property type="match status" value="1"/>
</dbReference>
<dbReference type="SMART" id="SM00225">
    <property type="entry name" value="BTB"/>
    <property type="match status" value="1"/>
</dbReference>
<dbReference type="SUPFAM" id="SSF49599">
    <property type="entry name" value="TRAF domain-like"/>
    <property type="match status" value="1"/>
</dbReference>
<protein>
    <recommendedName>
        <fullName evidence="5">BTB domain-containing protein</fullName>
    </recommendedName>
</protein>
<comment type="caution">
    <text evidence="3">The sequence shown here is derived from an EMBL/GenBank/DDBJ whole genome shotgun (WGS) entry which is preliminary data.</text>
</comment>
<dbReference type="Proteomes" id="UP001432027">
    <property type="component" value="Unassembled WGS sequence"/>
</dbReference>
<dbReference type="CDD" id="cd00121">
    <property type="entry name" value="MATH"/>
    <property type="match status" value="1"/>
</dbReference>
<proteinExistence type="predicted"/>
<keyword evidence="4" id="KW-1185">Reference proteome</keyword>
<dbReference type="Gene3D" id="3.30.710.10">
    <property type="entry name" value="Potassium Channel Kv1.1, Chain A"/>
    <property type="match status" value="1"/>
</dbReference>
<evidence type="ECO:0000259" key="2">
    <source>
        <dbReference type="PROSITE" id="PS50144"/>
    </source>
</evidence>
<sequence length="328" mass="37801">SPPRKKQKKEEVAKLPIGVSHSGVIRFVVDKISTLDNNDRLSPEVEVGGVHWRARVRKFPRDGRDRLDVGLECTMDQLAQWSIEANCSFILVHSDRSKNIENPMNPETFDQVHKLFGISIMIWEELIDEEKGFVKDDKITIELQIESMCMKGVRIPTYVDFSDPNDPINDVALIINGEKIYASKPILAAHSRVFKAMFYGNFNEKNKKEIELKDVNREEFLEILHAIYPPYKKITDVSAEYLIKLGDQFQIESLTDRAERFLSSQCTFLSNMEKLRISDQYRLFGLQEHCLSALNTSQDFKDVKESPIYDNLSDATKVALFEQHLKIV</sequence>
<accession>A0AAV5U5A6</accession>
<evidence type="ECO:0000313" key="4">
    <source>
        <dbReference type="Proteomes" id="UP001432027"/>
    </source>
</evidence>
<feature type="non-terminal residue" evidence="3">
    <location>
        <position position="1"/>
    </location>
</feature>
<dbReference type="Gene3D" id="2.60.210.10">
    <property type="entry name" value="Apoptosis, Tumor Necrosis Factor Receptor Associated Protein 2, Chain A"/>
    <property type="match status" value="1"/>
</dbReference>
<dbReference type="Pfam" id="PF00651">
    <property type="entry name" value="BTB"/>
    <property type="match status" value="1"/>
</dbReference>
<dbReference type="InterPro" id="IPR011333">
    <property type="entry name" value="SKP1/BTB/POZ_sf"/>
</dbReference>
<dbReference type="PROSITE" id="PS50097">
    <property type="entry name" value="BTB"/>
    <property type="match status" value="1"/>
</dbReference>
<dbReference type="SUPFAM" id="SSF54695">
    <property type="entry name" value="POZ domain"/>
    <property type="match status" value="1"/>
</dbReference>
<feature type="domain" description="BTB" evidence="1">
    <location>
        <begin position="169"/>
        <end position="236"/>
    </location>
</feature>
<dbReference type="InterPro" id="IPR000210">
    <property type="entry name" value="BTB/POZ_dom"/>
</dbReference>
<evidence type="ECO:0008006" key="5">
    <source>
        <dbReference type="Google" id="ProtNLM"/>
    </source>
</evidence>
<name>A0AAV5U5A6_9BILA</name>